<evidence type="ECO:0000313" key="22">
    <source>
        <dbReference type="EMBL" id="KAG5182777.1"/>
    </source>
</evidence>
<comment type="cofactor">
    <cofactor evidence="3">
        <name>FAD</name>
        <dbReference type="ChEBI" id="CHEBI:57692"/>
    </cofactor>
</comment>
<dbReference type="GO" id="GO:0008942">
    <property type="term" value="F:nitrite reductase [NAD(P)H] activity"/>
    <property type="evidence" value="ECO:0007669"/>
    <property type="project" value="UniProtKB-EC"/>
</dbReference>
<evidence type="ECO:0000256" key="18">
    <source>
        <dbReference type="ARBA" id="ARBA00051413"/>
    </source>
</evidence>
<dbReference type="GO" id="GO:0050661">
    <property type="term" value="F:NADP binding"/>
    <property type="evidence" value="ECO:0007669"/>
    <property type="project" value="InterPro"/>
</dbReference>
<dbReference type="PROSITE" id="PS51296">
    <property type="entry name" value="RIESKE"/>
    <property type="match status" value="1"/>
</dbReference>
<dbReference type="Pfam" id="PF13806">
    <property type="entry name" value="Rieske_2"/>
    <property type="match status" value="1"/>
</dbReference>
<dbReference type="Gene3D" id="2.102.10.10">
    <property type="entry name" value="Rieske [2Fe-2S] iron-sulphur domain"/>
    <property type="match status" value="1"/>
</dbReference>
<dbReference type="SUPFAM" id="SSF56014">
    <property type="entry name" value="Nitrite and sulphite reductase 4Fe-4S domain-like"/>
    <property type="match status" value="1"/>
</dbReference>
<dbReference type="Pfam" id="PF18267">
    <property type="entry name" value="Rubredoxin_C"/>
    <property type="match status" value="1"/>
</dbReference>
<evidence type="ECO:0000256" key="12">
    <source>
        <dbReference type="ARBA" id="ARBA00023002"/>
    </source>
</evidence>
<dbReference type="EMBL" id="JAFCMP010000224">
    <property type="protein sequence ID" value="KAG5182777.1"/>
    <property type="molecule type" value="Genomic_DNA"/>
</dbReference>
<dbReference type="Proteomes" id="UP000664859">
    <property type="component" value="Unassembled WGS sequence"/>
</dbReference>
<dbReference type="Gene3D" id="3.30.413.10">
    <property type="entry name" value="Sulfite Reductase Hemoprotein, domain 1"/>
    <property type="match status" value="1"/>
</dbReference>
<feature type="domain" description="Rieske" evidence="21">
    <location>
        <begin position="870"/>
        <end position="972"/>
    </location>
</feature>
<dbReference type="NCBIfam" id="NF011565">
    <property type="entry name" value="PRK14989.1"/>
    <property type="match status" value="1"/>
</dbReference>
<dbReference type="GO" id="GO:0051537">
    <property type="term" value="F:2 iron, 2 sulfur cluster binding"/>
    <property type="evidence" value="ECO:0007669"/>
    <property type="project" value="UniProtKB-KW"/>
</dbReference>
<organism evidence="22 23">
    <name type="scientific">Tribonema minus</name>
    <dbReference type="NCBI Taxonomy" id="303371"/>
    <lineage>
        <taxon>Eukaryota</taxon>
        <taxon>Sar</taxon>
        <taxon>Stramenopiles</taxon>
        <taxon>Ochrophyta</taxon>
        <taxon>PX clade</taxon>
        <taxon>Xanthophyceae</taxon>
        <taxon>Tribonematales</taxon>
        <taxon>Tribonemataceae</taxon>
        <taxon>Tribonema</taxon>
    </lineage>
</organism>
<dbReference type="InterPro" id="IPR006067">
    <property type="entry name" value="NO2/SO3_Rdtase_4Fe4S_dom"/>
</dbReference>
<evidence type="ECO:0000256" key="5">
    <source>
        <dbReference type="ARBA" id="ARBA00010429"/>
    </source>
</evidence>
<keyword evidence="15" id="KW-0534">Nitrate assimilation</keyword>
<dbReference type="PRINTS" id="PR00397">
    <property type="entry name" value="SIROHAEM"/>
</dbReference>
<proteinExistence type="inferred from homology"/>
<keyword evidence="12" id="KW-0560">Oxidoreductase</keyword>
<gene>
    <name evidence="22" type="ORF">JKP88DRAFT_164241</name>
</gene>
<dbReference type="PROSITE" id="PS51300">
    <property type="entry name" value="NIRD"/>
    <property type="match status" value="1"/>
</dbReference>
<comment type="catalytic activity">
    <reaction evidence="18">
        <text>NH4(+) + 3 NADP(+) + 2 H2O = nitrite + 3 NADPH + 5 H(+)</text>
        <dbReference type="Rhea" id="RHEA:24632"/>
        <dbReference type="ChEBI" id="CHEBI:15377"/>
        <dbReference type="ChEBI" id="CHEBI:15378"/>
        <dbReference type="ChEBI" id="CHEBI:16301"/>
        <dbReference type="ChEBI" id="CHEBI:28938"/>
        <dbReference type="ChEBI" id="CHEBI:57783"/>
        <dbReference type="ChEBI" id="CHEBI:58349"/>
        <dbReference type="EC" id="1.7.1.4"/>
    </reaction>
</comment>
<comment type="caution">
    <text evidence="22">The sequence shown here is derived from an EMBL/GenBank/DDBJ whole genome shotgun (WGS) entry which is preliminary data.</text>
</comment>
<accession>A0A835YW55</accession>
<evidence type="ECO:0000256" key="15">
    <source>
        <dbReference type="ARBA" id="ARBA00023063"/>
    </source>
</evidence>
<keyword evidence="6" id="KW-0004">4Fe-4S</keyword>
<dbReference type="InterPro" id="IPR012748">
    <property type="entry name" value="Rieske-like_NirD"/>
</dbReference>
<dbReference type="FunFam" id="1.10.10.1100:FF:000002">
    <property type="entry name" value="Nitrite reductase large subunit"/>
    <property type="match status" value="1"/>
</dbReference>
<dbReference type="CDD" id="cd03529">
    <property type="entry name" value="Rieske_NirD"/>
    <property type="match status" value="1"/>
</dbReference>
<evidence type="ECO:0000256" key="7">
    <source>
        <dbReference type="ARBA" id="ARBA00022617"/>
    </source>
</evidence>
<dbReference type="InterPro" id="IPR041575">
    <property type="entry name" value="Rubredoxin_C"/>
</dbReference>
<dbReference type="InterPro" id="IPR007419">
    <property type="entry name" value="BFD-like_2Fe2S-bd_dom"/>
</dbReference>
<evidence type="ECO:0000256" key="14">
    <source>
        <dbReference type="ARBA" id="ARBA00023014"/>
    </source>
</evidence>
<dbReference type="FunFam" id="3.30.413.10:FF:000007">
    <property type="entry name" value="Nitrite reductase [NAD(P)H] large subunit"/>
    <property type="match status" value="1"/>
</dbReference>
<dbReference type="InterPro" id="IPR045854">
    <property type="entry name" value="NO2/SO3_Rdtase_4Fe4S_sf"/>
</dbReference>
<dbReference type="GO" id="GO:0015980">
    <property type="term" value="P:energy derivation by oxidation of organic compounds"/>
    <property type="evidence" value="ECO:0007669"/>
    <property type="project" value="UniProtKB-ARBA"/>
</dbReference>
<dbReference type="InterPro" id="IPR041854">
    <property type="entry name" value="BFD-like_2Fe2S-bd_dom_sf"/>
</dbReference>
<evidence type="ECO:0000256" key="6">
    <source>
        <dbReference type="ARBA" id="ARBA00022485"/>
    </source>
</evidence>
<evidence type="ECO:0000256" key="3">
    <source>
        <dbReference type="ARBA" id="ARBA00001974"/>
    </source>
</evidence>
<dbReference type="NCBIfam" id="TIGR02374">
    <property type="entry name" value="nitri_red_nirB"/>
    <property type="match status" value="1"/>
</dbReference>
<keyword evidence="13" id="KW-0408">Iron</keyword>
<keyword evidence="7" id="KW-0349">Heme</keyword>
<evidence type="ECO:0000256" key="13">
    <source>
        <dbReference type="ARBA" id="ARBA00023004"/>
    </source>
</evidence>
<evidence type="ECO:0000256" key="1">
    <source>
        <dbReference type="ARBA" id="ARBA00001929"/>
    </source>
</evidence>
<comment type="similarity">
    <text evidence="5">Belongs to the nitrite and sulfite reductase 4Fe-4S domain family.</text>
</comment>
<dbReference type="Pfam" id="PF01077">
    <property type="entry name" value="NIR_SIR"/>
    <property type="match status" value="1"/>
</dbReference>
<evidence type="ECO:0000256" key="20">
    <source>
        <dbReference type="ARBA" id="ARBA00070300"/>
    </source>
</evidence>
<keyword evidence="23" id="KW-1185">Reference proteome</keyword>
<dbReference type="InterPro" id="IPR036188">
    <property type="entry name" value="FAD/NAD-bd_sf"/>
</dbReference>
<dbReference type="InterPro" id="IPR005117">
    <property type="entry name" value="NiRdtase/SiRdtase_haem-b_fer"/>
</dbReference>
<evidence type="ECO:0000256" key="2">
    <source>
        <dbReference type="ARBA" id="ARBA00001966"/>
    </source>
</evidence>
<dbReference type="OrthoDB" id="432169at2759"/>
<protein>
    <recommendedName>
        <fullName evidence="20">Nitrite reductase [NAD(P)H]</fullName>
        <ecNumber evidence="19">1.7.1.4</ecNumber>
    </recommendedName>
</protein>
<dbReference type="InterPro" id="IPR012744">
    <property type="entry name" value="Nitri_red_NirB"/>
</dbReference>
<comment type="cofactor">
    <cofactor evidence="16">
        <name>[2Fe-2S] cluster</name>
        <dbReference type="ChEBI" id="CHEBI:190135"/>
    </cofactor>
</comment>
<dbReference type="InterPro" id="IPR016156">
    <property type="entry name" value="FAD/NAD-linked_Rdtase_dimer_sf"/>
</dbReference>
<sequence>MVDNGAPRNIVVIGNGMVGHKFCEKLLELDADKRYKITTFCEEPRSAYNRMRLTEFFAKRDLDDLSMAGPYTAAGTTDWYDTTDNIEVLVGDKATAIDKETKTVMSSSGKAIPYDVAVIATGSFPFVPPTPGINKKGVFVYRTIEDLEAMIAYQKEHGVAKAAVIGGGLLGLEAAKAMSDLGCETHIMEYAPILMCRQIDEAGHNILAGKIEALGLKIHCNARISEVKGETHVSGLAFSDDKEDLDVGMVIVSAGIRPRDEIARTSGIEVHPRGGIVVDDTLKTSEDDIYAIGECALHGGMIYGLVAPGYNMAEVVAHNIVNGPDVQPSADTSTLFTGADMSTKLKLMGVDVASFGASTSPHSLVWNDPFAGVYKKLFFNNDGTRLLGGILVGDATDYTQLLAYTKSDKDLPMSPAELLMGQRSGSAAAASVLDMDDEAQICSCNNVSKGQVVDAVKSGCDTMASVKTTTKACTGCGGCEPLVKNIFSATMESLGQTVSKSLCEHFPYSRTELYQIAKVSGAKTFKEMLHSHGEGDGCETCKPAVASILASLNNEMILDQHATLQDTNDRSLGNMQRGGSYSVVPRLAGGEITPEKLIAMGEVARDYGLYTKITGGQRIDMFGAERHELPEIWEKLVDAGFESGHAYGKALRTVKSCVGSTWCRYGMSDAIGLAVKLENRYKGLRAPHKIKGGVSGCTRECAEAQSKDFGLIATETGYDLYVCGNGGAQPVHGALLASSIDEDTCIKYLDRFLMYYVATADKLERTARWLERLDGGIDYLKEVVISDKLGINAELENQMQFIVDTYQDEWASVVKDPEQRKSFRQFVNTDEVERGIGMIPDREQFRPIDWPRDSKPLDFGAGAVPAGTTWVKMGVVDDFPVDGGATVKYGESQLAVYRFESRNEWYATQNVCPHKRALVLSQGIIGSKNGIPKVACPLHKKNFSLQTGACLDDDEMSVMTFPVKVEEGAVYLQLPPTSELDSVLGTKSVIFGADCTTPTSKESNSFIPFTANSERVNPLSVRK</sequence>
<evidence type="ECO:0000256" key="4">
    <source>
        <dbReference type="ARBA" id="ARBA00005096"/>
    </source>
</evidence>
<dbReference type="SUPFAM" id="SSF51905">
    <property type="entry name" value="FAD/NAD(P)-binding domain"/>
    <property type="match status" value="2"/>
</dbReference>
<dbReference type="InterPro" id="IPR006066">
    <property type="entry name" value="NO2/SO3_Rdtase_FeS/sirohaem_BS"/>
</dbReference>
<dbReference type="Pfam" id="PF07992">
    <property type="entry name" value="Pyr_redox_2"/>
    <property type="match status" value="1"/>
</dbReference>
<dbReference type="Gene3D" id="3.50.50.60">
    <property type="entry name" value="FAD/NAD(P)-binding domain"/>
    <property type="match status" value="2"/>
</dbReference>
<evidence type="ECO:0000313" key="23">
    <source>
        <dbReference type="Proteomes" id="UP000664859"/>
    </source>
</evidence>
<comment type="pathway">
    <text evidence="4">Nitrogen metabolism; nitrate reduction (assimilation).</text>
</comment>
<dbReference type="NCBIfam" id="TIGR02378">
    <property type="entry name" value="nirD_assim_sml"/>
    <property type="match status" value="1"/>
</dbReference>
<evidence type="ECO:0000256" key="9">
    <source>
        <dbReference type="ARBA" id="ARBA00022714"/>
    </source>
</evidence>
<dbReference type="GO" id="GO:0050660">
    <property type="term" value="F:flavin adenine dinucleotide binding"/>
    <property type="evidence" value="ECO:0007669"/>
    <property type="project" value="InterPro"/>
</dbReference>
<dbReference type="PRINTS" id="PR00368">
    <property type="entry name" value="FADPNR"/>
</dbReference>
<dbReference type="InterPro" id="IPR052034">
    <property type="entry name" value="NasD-like"/>
</dbReference>
<dbReference type="InterPro" id="IPR036922">
    <property type="entry name" value="Rieske_2Fe-2S_sf"/>
</dbReference>
<dbReference type="PANTHER" id="PTHR43809:SF1">
    <property type="entry name" value="NITRITE REDUCTASE (NADH) LARGE SUBUNIT"/>
    <property type="match status" value="1"/>
</dbReference>
<dbReference type="Pfam" id="PF04324">
    <property type="entry name" value="Fer2_BFD"/>
    <property type="match status" value="1"/>
</dbReference>
<keyword evidence="10" id="KW-0479">Metal-binding</keyword>
<dbReference type="Gene3D" id="1.10.10.1100">
    <property type="entry name" value="BFD-like [2Fe-2S]-binding domain"/>
    <property type="match status" value="1"/>
</dbReference>
<dbReference type="AlphaFoldDB" id="A0A835YW55"/>
<keyword evidence="14" id="KW-0411">Iron-sulfur</keyword>
<dbReference type="PROSITE" id="PS00365">
    <property type="entry name" value="NIR_SIR"/>
    <property type="match status" value="1"/>
</dbReference>
<dbReference type="GO" id="GO:0020037">
    <property type="term" value="F:heme binding"/>
    <property type="evidence" value="ECO:0007669"/>
    <property type="project" value="InterPro"/>
</dbReference>
<comment type="cofactor">
    <cofactor evidence="1">
        <name>siroheme</name>
        <dbReference type="ChEBI" id="CHEBI:60052"/>
    </cofactor>
</comment>
<dbReference type="PANTHER" id="PTHR43809">
    <property type="entry name" value="NITRITE REDUCTASE (NADH) LARGE SUBUNIT"/>
    <property type="match status" value="1"/>
</dbReference>
<evidence type="ECO:0000256" key="19">
    <source>
        <dbReference type="ARBA" id="ARBA00066907"/>
    </source>
</evidence>
<dbReference type="GO" id="GO:0042128">
    <property type="term" value="P:nitrate assimilation"/>
    <property type="evidence" value="ECO:0007669"/>
    <property type="project" value="UniProtKB-UniPathway"/>
</dbReference>
<evidence type="ECO:0000256" key="16">
    <source>
        <dbReference type="ARBA" id="ARBA00034078"/>
    </source>
</evidence>
<dbReference type="InterPro" id="IPR017941">
    <property type="entry name" value="Rieske_2Fe-2S"/>
</dbReference>
<dbReference type="SUPFAM" id="SSF50022">
    <property type="entry name" value="ISP domain"/>
    <property type="match status" value="1"/>
</dbReference>
<keyword evidence="8" id="KW-0285">Flavoprotein</keyword>
<dbReference type="Pfam" id="PF03460">
    <property type="entry name" value="NIR_SIR_ferr"/>
    <property type="match status" value="1"/>
</dbReference>
<evidence type="ECO:0000259" key="21">
    <source>
        <dbReference type="PROSITE" id="PS51296"/>
    </source>
</evidence>
<evidence type="ECO:0000256" key="10">
    <source>
        <dbReference type="ARBA" id="ARBA00022723"/>
    </source>
</evidence>
<evidence type="ECO:0000256" key="8">
    <source>
        <dbReference type="ARBA" id="ARBA00022630"/>
    </source>
</evidence>
<keyword evidence="9" id="KW-0001">2Fe-2S</keyword>
<dbReference type="SUPFAM" id="SSF55124">
    <property type="entry name" value="Nitrite/Sulfite reductase N-terminal domain-like"/>
    <property type="match status" value="1"/>
</dbReference>
<comment type="cofactor">
    <cofactor evidence="2">
        <name>[4Fe-4S] cluster</name>
        <dbReference type="ChEBI" id="CHEBI:49883"/>
    </cofactor>
</comment>
<dbReference type="InterPro" id="IPR036136">
    <property type="entry name" value="Nit/Sulf_reduc_fer-like_dom_sf"/>
</dbReference>
<comment type="catalytic activity">
    <reaction evidence="17">
        <text>NH4(+) + 3 NAD(+) + 2 H2O = nitrite + 3 NADH + 5 H(+)</text>
        <dbReference type="Rhea" id="RHEA:24628"/>
        <dbReference type="ChEBI" id="CHEBI:15377"/>
        <dbReference type="ChEBI" id="CHEBI:15378"/>
        <dbReference type="ChEBI" id="CHEBI:16301"/>
        <dbReference type="ChEBI" id="CHEBI:28938"/>
        <dbReference type="ChEBI" id="CHEBI:57540"/>
        <dbReference type="ChEBI" id="CHEBI:57945"/>
        <dbReference type="EC" id="1.7.1.4"/>
    </reaction>
</comment>
<evidence type="ECO:0000256" key="11">
    <source>
        <dbReference type="ARBA" id="ARBA00022827"/>
    </source>
</evidence>
<dbReference type="GO" id="GO:0051539">
    <property type="term" value="F:4 iron, 4 sulfur cluster binding"/>
    <property type="evidence" value="ECO:0007669"/>
    <property type="project" value="UniProtKB-KW"/>
</dbReference>
<dbReference type="InterPro" id="IPR023753">
    <property type="entry name" value="FAD/NAD-binding_dom"/>
</dbReference>
<evidence type="ECO:0000256" key="17">
    <source>
        <dbReference type="ARBA" id="ARBA00050114"/>
    </source>
</evidence>
<dbReference type="GO" id="GO:0046872">
    <property type="term" value="F:metal ion binding"/>
    <property type="evidence" value="ECO:0007669"/>
    <property type="project" value="UniProtKB-KW"/>
</dbReference>
<dbReference type="Gene3D" id="3.30.390.30">
    <property type="match status" value="1"/>
</dbReference>
<reference evidence="22" key="1">
    <citation type="submission" date="2021-02" db="EMBL/GenBank/DDBJ databases">
        <title>First Annotated Genome of the Yellow-green Alga Tribonema minus.</title>
        <authorList>
            <person name="Mahan K.M."/>
        </authorList>
    </citation>
    <scope>NUCLEOTIDE SEQUENCE</scope>
    <source>
        <strain evidence="22">UTEX B ZZ1240</strain>
    </source>
</reference>
<keyword evidence="11" id="KW-0274">FAD</keyword>
<dbReference type="EC" id="1.7.1.4" evidence="19"/>
<name>A0A835YW55_9STRA</name>
<dbReference type="UniPathway" id="UPA00653"/>
<dbReference type="CDD" id="cd19944">
    <property type="entry name" value="NirB_Fer2_BFD-like_2"/>
    <property type="match status" value="1"/>
</dbReference>
<dbReference type="PRINTS" id="PR00411">
    <property type="entry name" value="PNDRDTASEI"/>
</dbReference>